<reference evidence="1" key="3">
    <citation type="submission" date="2023-05" db="EMBL/GenBank/DDBJ databases">
        <authorList>
            <person name="Smith C.H."/>
        </authorList>
    </citation>
    <scope>NUCLEOTIDE SEQUENCE</scope>
    <source>
        <strain evidence="1">CHS0354</strain>
        <tissue evidence="1">Mantle</tissue>
    </source>
</reference>
<accession>A0AAE0SGV1</accession>
<evidence type="ECO:0000313" key="1">
    <source>
        <dbReference type="EMBL" id="KAK3591657.1"/>
    </source>
</evidence>
<name>A0AAE0SGV1_9BIVA</name>
<comment type="caution">
    <text evidence="1">The sequence shown here is derived from an EMBL/GenBank/DDBJ whole genome shotgun (WGS) entry which is preliminary data.</text>
</comment>
<dbReference type="AlphaFoldDB" id="A0AAE0SGV1"/>
<reference evidence="1" key="1">
    <citation type="journal article" date="2021" name="Genome Biol. Evol.">
        <title>A High-Quality Reference Genome for a Parasitic Bivalve with Doubly Uniparental Inheritance (Bivalvia: Unionida).</title>
        <authorList>
            <person name="Smith C.H."/>
        </authorList>
    </citation>
    <scope>NUCLEOTIDE SEQUENCE</scope>
    <source>
        <strain evidence="1">CHS0354</strain>
    </source>
</reference>
<gene>
    <name evidence="1" type="ORF">CHS0354_040565</name>
</gene>
<proteinExistence type="predicted"/>
<dbReference type="Proteomes" id="UP001195483">
    <property type="component" value="Unassembled WGS sequence"/>
</dbReference>
<keyword evidence="2" id="KW-1185">Reference proteome</keyword>
<reference evidence="1" key="2">
    <citation type="journal article" date="2021" name="Genome Biol. Evol.">
        <title>Developing a high-quality reference genome for a parasitic bivalve with doubly uniparental inheritance (Bivalvia: Unionida).</title>
        <authorList>
            <person name="Smith C.H."/>
        </authorList>
    </citation>
    <scope>NUCLEOTIDE SEQUENCE</scope>
    <source>
        <strain evidence="1">CHS0354</strain>
        <tissue evidence="1">Mantle</tissue>
    </source>
</reference>
<organism evidence="1 2">
    <name type="scientific">Potamilus streckersoni</name>
    <dbReference type="NCBI Taxonomy" id="2493646"/>
    <lineage>
        <taxon>Eukaryota</taxon>
        <taxon>Metazoa</taxon>
        <taxon>Spiralia</taxon>
        <taxon>Lophotrochozoa</taxon>
        <taxon>Mollusca</taxon>
        <taxon>Bivalvia</taxon>
        <taxon>Autobranchia</taxon>
        <taxon>Heteroconchia</taxon>
        <taxon>Palaeoheterodonta</taxon>
        <taxon>Unionida</taxon>
        <taxon>Unionoidea</taxon>
        <taxon>Unionidae</taxon>
        <taxon>Ambleminae</taxon>
        <taxon>Lampsilini</taxon>
        <taxon>Potamilus</taxon>
    </lineage>
</organism>
<protein>
    <submittedName>
        <fullName evidence="1">Uncharacterized protein</fullName>
    </submittedName>
</protein>
<dbReference type="EMBL" id="JAEAOA010002340">
    <property type="protein sequence ID" value="KAK3591657.1"/>
    <property type="molecule type" value="Genomic_DNA"/>
</dbReference>
<sequence length="129" mass="14901">MKRCLKAKPIPKQKLISTEVNLKSDPEFFSCRFATIFRIHSKILAQPDARLVPCLYKRFSPSYSRSDRVPKQTDGRVCEVFVIMFAKALMLRVKKTLDVSWGKLVDANEVESSGQNDIYDLFMSQLHEK</sequence>
<evidence type="ECO:0000313" key="2">
    <source>
        <dbReference type="Proteomes" id="UP001195483"/>
    </source>
</evidence>